<organism evidence="7 8">
    <name type="scientific">Macrococcoides goetzii</name>
    <dbReference type="NCBI Taxonomy" id="1891097"/>
    <lineage>
        <taxon>Bacteria</taxon>
        <taxon>Bacillati</taxon>
        <taxon>Bacillota</taxon>
        <taxon>Bacilli</taxon>
        <taxon>Bacillales</taxon>
        <taxon>Staphylococcaceae</taxon>
        <taxon>Macrococcoides</taxon>
    </lineage>
</organism>
<dbReference type="PANTHER" id="PTHR30168:SF0">
    <property type="entry name" value="INNER MEMBRANE PROTEIN"/>
    <property type="match status" value="1"/>
</dbReference>
<dbReference type="Pfam" id="PF04228">
    <property type="entry name" value="Zn_peptidase"/>
    <property type="match status" value="2"/>
</dbReference>
<name>A0A395GCM0_9STAP</name>
<keyword evidence="4 6" id="KW-0472">Membrane</keyword>
<feature type="region of interest" description="Disordered" evidence="5">
    <location>
        <begin position="58"/>
        <end position="108"/>
    </location>
</feature>
<evidence type="ECO:0000256" key="4">
    <source>
        <dbReference type="ARBA" id="ARBA00023136"/>
    </source>
</evidence>
<keyword evidence="2 6" id="KW-0812">Transmembrane</keyword>
<keyword evidence="7" id="KW-0378">Hydrolase</keyword>
<keyword evidence="7" id="KW-0645">Protease</keyword>
<evidence type="ECO:0000256" key="1">
    <source>
        <dbReference type="ARBA" id="ARBA00004167"/>
    </source>
</evidence>
<keyword evidence="8" id="KW-1185">Reference proteome</keyword>
<dbReference type="AlphaFoldDB" id="A0A395GCM0"/>
<reference evidence="7 8" key="1">
    <citation type="journal article" date="2018" name="Front. Microbiol.">
        <title>Description and Comparative Genomics of Macrococcus caseolyticus subsp. hominis subsp. nov., Macrococcus goetzii sp. nov., Macrococcus epidermidis sp. nov., and Macrococcus bohemicus sp. nov., Novel Macrococci From Human Clinical Material With Virulence Potential and Suspected Uptake of Foreign DNA by Natural Transformation.</title>
        <authorList>
            <person name="Maslanova I."/>
            <person name="Wertheimer Z."/>
            <person name="Sedlacek I."/>
            <person name="Svec P."/>
            <person name="Indrakova A."/>
            <person name="Kovarovic V."/>
            <person name="Schumann P."/>
            <person name="Sproer C."/>
            <person name="Kralova S."/>
            <person name="Sedo O."/>
            <person name="Kristofova L."/>
            <person name="Vrbovska V."/>
            <person name="Fuzik T."/>
            <person name="Petras P."/>
            <person name="Zdrahal Z."/>
            <person name="Ruzickova V."/>
            <person name="Doskar J."/>
            <person name="Pantucek R."/>
        </authorList>
    </citation>
    <scope>NUCLEOTIDE SEQUENCE [LARGE SCALE GENOMIC DNA]</scope>
    <source>
        <strain evidence="7 8">CCM 4927</strain>
    </source>
</reference>
<dbReference type="GO" id="GO:0008237">
    <property type="term" value="F:metallopeptidase activity"/>
    <property type="evidence" value="ECO:0007669"/>
    <property type="project" value="UniProtKB-KW"/>
</dbReference>
<dbReference type="InterPro" id="IPR007343">
    <property type="entry name" value="Uncharacterised_pept_Zn_put"/>
</dbReference>
<evidence type="ECO:0000256" key="5">
    <source>
        <dbReference type="SAM" id="MobiDB-lite"/>
    </source>
</evidence>
<comment type="subcellular location">
    <subcellularLocation>
        <location evidence="1">Membrane</location>
        <topology evidence="1">Single-pass membrane protein</topology>
    </subcellularLocation>
</comment>
<dbReference type="RefSeq" id="WP_099578708.1">
    <property type="nucleotide sequence ID" value="NZ_MJBI02000002.1"/>
</dbReference>
<dbReference type="PANTHER" id="PTHR30168">
    <property type="entry name" value="PUTATIVE MEMBRANE PROTEIN YPFJ"/>
    <property type="match status" value="1"/>
</dbReference>
<evidence type="ECO:0000313" key="7">
    <source>
        <dbReference type="EMBL" id="RAI81477.1"/>
    </source>
</evidence>
<feature type="compositionally biased region" description="Basic and acidic residues" evidence="5">
    <location>
        <begin position="92"/>
        <end position="108"/>
    </location>
</feature>
<dbReference type="Proteomes" id="UP000229523">
    <property type="component" value="Unassembled WGS sequence"/>
</dbReference>
<evidence type="ECO:0000256" key="6">
    <source>
        <dbReference type="SAM" id="Phobius"/>
    </source>
</evidence>
<feature type="compositionally biased region" description="Polar residues" evidence="5">
    <location>
        <begin position="66"/>
        <end position="76"/>
    </location>
</feature>
<comment type="caution">
    <text evidence="7">The sequence shown here is derived from an EMBL/GenBank/DDBJ whole genome shotgun (WGS) entry which is preliminary data.</text>
</comment>
<dbReference type="GO" id="GO:0016020">
    <property type="term" value="C:membrane"/>
    <property type="evidence" value="ECO:0007669"/>
    <property type="project" value="UniProtKB-SubCell"/>
</dbReference>
<sequence length="322" mass="34833">MKWQGRQGSSNVEDARGSGGGFSGGGSPMVIGGGGMGCLGVIAMIIFMLMGGNPGDLGGVLGGDPSQQEQTQDNGATSGGSGSQDNPFETGNVKKEAEQVDTKTEQSLDERGQFASVVLKDTEDVWHELFKKYDRTYTEPKLVLYTDGVRSGCGNASAQMGPFYCPTDQKVYIDLSFMDELDKKFNAPGDFAMAYVIAHEVGHHVQNELGILPKFHQLRNQLSETEYNKYSVAVELQADYLAGVYAKHAQEMGYTDEDDLEEAIKAAHAVGDDTIQEKAIGRANPDTFTHGSSADRMKWFKKGYEAGDLSEGDTFKALGLEF</sequence>
<keyword evidence="7" id="KW-0482">Metalloprotease</keyword>
<accession>A0A395GCM0</accession>
<keyword evidence="3 6" id="KW-1133">Transmembrane helix</keyword>
<feature type="transmembrane region" description="Helical" evidence="6">
    <location>
        <begin position="29"/>
        <end position="49"/>
    </location>
</feature>
<dbReference type="EMBL" id="MJBI02000002">
    <property type="protein sequence ID" value="RAI81477.1"/>
    <property type="molecule type" value="Genomic_DNA"/>
</dbReference>
<dbReference type="GO" id="GO:0006508">
    <property type="term" value="P:proteolysis"/>
    <property type="evidence" value="ECO:0007669"/>
    <property type="project" value="UniProtKB-KW"/>
</dbReference>
<feature type="region of interest" description="Disordered" evidence="5">
    <location>
        <begin position="1"/>
        <end position="23"/>
    </location>
</feature>
<evidence type="ECO:0000256" key="3">
    <source>
        <dbReference type="ARBA" id="ARBA00022989"/>
    </source>
</evidence>
<feature type="compositionally biased region" description="Polar residues" evidence="5">
    <location>
        <begin position="1"/>
        <end position="12"/>
    </location>
</feature>
<proteinExistence type="predicted"/>
<evidence type="ECO:0000256" key="2">
    <source>
        <dbReference type="ARBA" id="ARBA00022692"/>
    </source>
</evidence>
<protein>
    <submittedName>
        <fullName evidence="7">Metalloprotease</fullName>
    </submittedName>
</protein>
<evidence type="ECO:0000313" key="8">
    <source>
        <dbReference type="Proteomes" id="UP000229523"/>
    </source>
</evidence>
<gene>
    <name evidence="7" type="ORF">BFS35_007870</name>
</gene>